<name>A0A0C2NJX8_THEKT</name>
<comment type="caution">
    <text evidence="1">The sequence shown here is derived from an EMBL/GenBank/DDBJ whole genome shotgun (WGS) entry which is preliminary data.</text>
</comment>
<dbReference type="EMBL" id="JWZT01000441">
    <property type="protein sequence ID" value="KII74347.1"/>
    <property type="molecule type" value="Genomic_DNA"/>
</dbReference>
<proteinExistence type="predicted"/>
<gene>
    <name evidence="1" type="ORF">RF11_15281</name>
</gene>
<reference evidence="1 2" key="1">
    <citation type="journal article" date="2014" name="Genome Biol. Evol.">
        <title>The genome of the myxosporean Thelohanellus kitauei shows adaptations to nutrient acquisition within its fish host.</title>
        <authorList>
            <person name="Yang Y."/>
            <person name="Xiong J."/>
            <person name="Zhou Z."/>
            <person name="Huo F."/>
            <person name="Miao W."/>
            <person name="Ran C."/>
            <person name="Liu Y."/>
            <person name="Zhang J."/>
            <person name="Feng J."/>
            <person name="Wang M."/>
            <person name="Wang M."/>
            <person name="Wang L."/>
            <person name="Yao B."/>
        </authorList>
    </citation>
    <scope>NUCLEOTIDE SEQUENCE [LARGE SCALE GENOMIC DNA]</scope>
    <source>
        <strain evidence="1">Wuqing</strain>
    </source>
</reference>
<keyword evidence="2" id="KW-1185">Reference proteome</keyword>
<dbReference type="Proteomes" id="UP000031668">
    <property type="component" value="Unassembled WGS sequence"/>
</dbReference>
<organism evidence="1 2">
    <name type="scientific">Thelohanellus kitauei</name>
    <name type="common">Myxosporean</name>
    <dbReference type="NCBI Taxonomy" id="669202"/>
    <lineage>
        <taxon>Eukaryota</taxon>
        <taxon>Metazoa</taxon>
        <taxon>Cnidaria</taxon>
        <taxon>Myxozoa</taxon>
        <taxon>Myxosporea</taxon>
        <taxon>Bivalvulida</taxon>
        <taxon>Platysporina</taxon>
        <taxon>Myxobolidae</taxon>
        <taxon>Thelohanellus</taxon>
    </lineage>
</organism>
<evidence type="ECO:0000313" key="1">
    <source>
        <dbReference type="EMBL" id="KII74347.1"/>
    </source>
</evidence>
<sequence length="113" mass="13488">MHCDLKFTVPIKRNFVPIKRTNLLLVSWFGFCSLRFVPIKRLSQLYGVPIKRNRLYLTRYVVLQVSFNYENSKSLELSYCEYGVKNIISSSFQRSKVYKNVLKTIYFQVFELN</sequence>
<evidence type="ECO:0000313" key="2">
    <source>
        <dbReference type="Proteomes" id="UP000031668"/>
    </source>
</evidence>
<protein>
    <submittedName>
        <fullName evidence="1">Uncharacterized protein</fullName>
    </submittedName>
</protein>
<dbReference type="AlphaFoldDB" id="A0A0C2NJX8"/>
<accession>A0A0C2NJX8</accession>